<dbReference type="EMBL" id="FOTY01000013">
    <property type="protein sequence ID" value="SFM06999.1"/>
    <property type="molecule type" value="Genomic_DNA"/>
</dbReference>
<evidence type="ECO:0000256" key="1">
    <source>
        <dbReference type="ARBA" id="ARBA00006068"/>
    </source>
</evidence>
<proteinExistence type="inferred from homology"/>
<dbReference type="Gene3D" id="3.40.630.190">
    <property type="entry name" value="LCP protein"/>
    <property type="match status" value="1"/>
</dbReference>
<evidence type="ECO:0000313" key="6">
    <source>
        <dbReference type="EMBL" id="SFM06999.1"/>
    </source>
</evidence>
<dbReference type="GO" id="GO:0071555">
    <property type="term" value="P:cell wall organization"/>
    <property type="evidence" value="ECO:0007669"/>
    <property type="project" value="UniProtKB-KW"/>
</dbReference>
<dbReference type="InterPro" id="IPR050922">
    <property type="entry name" value="LytR/CpsA/Psr_CW_biosynth"/>
</dbReference>
<comment type="similarity">
    <text evidence="1">Belongs to the LytR/CpsA/Psr (LCP) family.</text>
</comment>
<dbReference type="PANTHER" id="PTHR33392">
    <property type="entry name" value="POLYISOPRENYL-TEICHOIC ACID--PEPTIDOGLYCAN TEICHOIC ACID TRANSFERASE TAGU"/>
    <property type="match status" value="1"/>
</dbReference>
<evidence type="ECO:0000256" key="4">
    <source>
        <dbReference type="ARBA" id="ARBA00022989"/>
    </source>
</evidence>
<dbReference type="OrthoDB" id="27330at2"/>
<sequence>MWKPALIVFITVLLTILTAGAGWAYYLYQKAGTHVEEMNDNYAEDVGTSIQSSGPLRGTVSFLFLGIGDRPGEKGLADTIMGASINPEDESVLLFNIPRDTKLNIPGRGREKINHAYAYGGAGLVKQTAENKLDYSFDFVVEADMQGFSEIVDQLGGVKVKNDFAFSQDNVDHSRTFHFKKGPVTLNGEEALQYVRMRKSDPRGDLGRNERQRQVLSALLEDTMSLGHLPDSSDILDIMENNVKTNMTLEELRALFTRYRSSFDYIQTFELEGKNQMDKGVSYYEVTTREWQKAALRLKNHH</sequence>
<dbReference type="InterPro" id="IPR004474">
    <property type="entry name" value="LytR_CpsA_psr"/>
</dbReference>
<gene>
    <name evidence="6" type="ORF">SAMN04488054_11374</name>
</gene>
<evidence type="ECO:0000313" key="7">
    <source>
        <dbReference type="Proteomes" id="UP000199668"/>
    </source>
</evidence>
<reference evidence="6 7" key="1">
    <citation type="submission" date="2016-10" db="EMBL/GenBank/DDBJ databases">
        <authorList>
            <person name="de Groot N.N."/>
        </authorList>
    </citation>
    <scope>NUCLEOTIDE SEQUENCE [LARGE SCALE GENOMIC DNA]</scope>
    <source>
        <strain evidence="6 7">CGMCC 1.6134</strain>
    </source>
</reference>
<evidence type="ECO:0000256" key="2">
    <source>
        <dbReference type="ARBA" id="ARBA00022692"/>
    </source>
</evidence>
<keyword evidence="2" id="KW-0812">Transmembrane</keyword>
<organism evidence="6 7">
    <name type="scientific">Salibacterium qingdaonense</name>
    <dbReference type="NCBI Taxonomy" id="266892"/>
    <lineage>
        <taxon>Bacteria</taxon>
        <taxon>Bacillati</taxon>
        <taxon>Bacillota</taxon>
        <taxon>Bacilli</taxon>
        <taxon>Bacillales</taxon>
        <taxon>Bacillaceae</taxon>
    </lineage>
</organism>
<dbReference type="NCBIfam" id="TIGR00350">
    <property type="entry name" value="lytR_cpsA_psr"/>
    <property type="match status" value="1"/>
</dbReference>
<feature type="domain" description="Cell envelope-related transcriptional attenuator" evidence="5">
    <location>
        <begin position="77"/>
        <end position="222"/>
    </location>
</feature>
<keyword evidence="4" id="KW-1133">Transmembrane helix</keyword>
<keyword evidence="4" id="KW-0472">Membrane</keyword>
<dbReference type="PANTHER" id="PTHR33392:SF6">
    <property type="entry name" value="POLYISOPRENYL-TEICHOIC ACID--PEPTIDOGLYCAN TEICHOIC ACID TRANSFERASE TAGU"/>
    <property type="match status" value="1"/>
</dbReference>
<keyword evidence="7" id="KW-1185">Reference proteome</keyword>
<evidence type="ECO:0000256" key="3">
    <source>
        <dbReference type="ARBA" id="ARBA00022968"/>
    </source>
</evidence>
<dbReference type="STRING" id="266892.SAMN04488054_11374"/>
<keyword evidence="3" id="KW-0735">Signal-anchor</keyword>
<accession>A0A1I4MUS1</accession>
<dbReference type="Pfam" id="PF03816">
    <property type="entry name" value="LytR_cpsA_psr"/>
    <property type="match status" value="1"/>
</dbReference>
<name>A0A1I4MUS1_9BACI</name>
<evidence type="ECO:0000259" key="5">
    <source>
        <dbReference type="Pfam" id="PF03816"/>
    </source>
</evidence>
<dbReference type="Proteomes" id="UP000199668">
    <property type="component" value="Unassembled WGS sequence"/>
</dbReference>
<dbReference type="AlphaFoldDB" id="A0A1I4MUS1"/>
<protein>
    <submittedName>
        <fullName evidence="6">Transcriptional attenuator, LytR family</fullName>
    </submittedName>
</protein>
<dbReference type="RefSeq" id="WP_090927128.1">
    <property type="nucleotide sequence ID" value="NZ_FOTY01000013.1"/>
</dbReference>